<organism evidence="1 2">
    <name type="scientific">Bauhinia variegata</name>
    <name type="common">Purple orchid tree</name>
    <name type="synonym">Phanera variegata</name>
    <dbReference type="NCBI Taxonomy" id="167791"/>
    <lineage>
        <taxon>Eukaryota</taxon>
        <taxon>Viridiplantae</taxon>
        <taxon>Streptophyta</taxon>
        <taxon>Embryophyta</taxon>
        <taxon>Tracheophyta</taxon>
        <taxon>Spermatophyta</taxon>
        <taxon>Magnoliopsida</taxon>
        <taxon>eudicotyledons</taxon>
        <taxon>Gunneridae</taxon>
        <taxon>Pentapetalae</taxon>
        <taxon>rosids</taxon>
        <taxon>fabids</taxon>
        <taxon>Fabales</taxon>
        <taxon>Fabaceae</taxon>
        <taxon>Cercidoideae</taxon>
        <taxon>Cercideae</taxon>
        <taxon>Bauhiniinae</taxon>
        <taxon>Bauhinia</taxon>
    </lineage>
</organism>
<name>A0ACB9NG43_BAUVA</name>
<dbReference type="EMBL" id="CM039431">
    <property type="protein sequence ID" value="KAI4335309.1"/>
    <property type="molecule type" value="Genomic_DNA"/>
</dbReference>
<keyword evidence="2" id="KW-1185">Reference proteome</keyword>
<protein>
    <submittedName>
        <fullName evidence="1">Uncharacterized protein</fullName>
    </submittedName>
</protein>
<reference evidence="1 2" key="1">
    <citation type="journal article" date="2022" name="DNA Res.">
        <title>Chromosomal-level genome assembly of the orchid tree Bauhinia variegata (Leguminosae; Cercidoideae) supports the allotetraploid origin hypothesis of Bauhinia.</title>
        <authorList>
            <person name="Zhong Y."/>
            <person name="Chen Y."/>
            <person name="Zheng D."/>
            <person name="Pang J."/>
            <person name="Liu Y."/>
            <person name="Luo S."/>
            <person name="Meng S."/>
            <person name="Qian L."/>
            <person name="Wei D."/>
            <person name="Dai S."/>
            <person name="Zhou R."/>
        </authorList>
    </citation>
    <scope>NUCLEOTIDE SEQUENCE [LARGE SCALE GENOMIC DNA]</scope>
    <source>
        <strain evidence="1">BV-YZ2020</strain>
    </source>
</reference>
<evidence type="ECO:0000313" key="2">
    <source>
        <dbReference type="Proteomes" id="UP000828941"/>
    </source>
</evidence>
<gene>
    <name evidence="1" type="ORF">L6164_013969</name>
</gene>
<comment type="caution">
    <text evidence="1">The sequence shown here is derived from an EMBL/GenBank/DDBJ whole genome shotgun (WGS) entry which is preliminary data.</text>
</comment>
<dbReference type="Proteomes" id="UP000828941">
    <property type="component" value="Chromosome 6"/>
</dbReference>
<evidence type="ECO:0000313" key="1">
    <source>
        <dbReference type="EMBL" id="KAI4335309.1"/>
    </source>
</evidence>
<proteinExistence type="predicted"/>
<accession>A0ACB9NG43</accession>
<sequence length="107" mass="12260">MDWWYKIRTAWAALSSRLKLAKSGGGGRGRLGGGRRDCGGDSGLLKLRDDVQMCGYRDVEVMWNMLSRARAEEMRGATTTRSTVTPPKNLRKQRSIWRIFFWTNHNP</sequence>